<reference evidence="2" key="1">
    <citation type="submission" date="2016-11" db="EMBL/GenBank/DDBJ databases">
        <authorList>
            <person name="Varghese N."/>
            <person name="Submissions S."/>
        </authorList>
    </citation>
    <scope>NUCLEOTIDE SEQUENCE [LARGE SCALE GENOMIC DNA]</scope>
    <source>
        <strain evidence="2">USBA-503</strain>
    </source>
</reference>
<keyword evidence="2" id="KW-1185">Reference proteome</keyword>
<accession>A0A1M6PPL5</accession>
<protein>
    <submittedName>
        <fullName evidence="1">Uncharacterized protein</fullName>
    </submittedName>
</protein>
<dbReference type="EMBL" id="FRAF01000008">
    <property type="protein sequence ID" value="SHK09870.1"/>
    <property type="molecule type" value="Genomic_DNA"/>
</dbReference>
<evidence type="ECO:0000313" key="1">
    <source>
        <dbReference type="EMBL" id="SHK09870.1"/>
    </source>
</evidence>
<sequence length="66" mass="7658">MTGGAYMKHEHWEFDSECPRCGKINHVSAPVGEHVVRVHCQHCTHGYEYTHIVREHTVVEDEEEEA</sequence>
<evidence type="ECO:0000313" key="2">
    <source>
        <dbReference type="Proteomes" id="UP000184016"/>
    </source>
</evidence>
<name>A0A1M6PPL5_9BACL</name>
<organism evidence="1 2">
    <name type="scientific">Alicyclobacillus tolerans</name>
    <dbReference type="NCBI Taxonomy" id="90970"/>
    <lineage>
        <taxon>Bacteria</taxon>
        <taxon>Bacillati</taxon>
        <taxon>Bacillota</taxon>
        <taxon>Bacilli</taxon>
        <taxon>Bacillales</taxon>
        <taxon>Alicyclobacillaceae</taxon>
        <taxon>Alicyclobacillus</taxon>
    </lineage>
</organism>
<gene>
    <name evidence="1" type="ORF">SAMN05443507_10897</name>
</gene>
<dbReference type="Proteomes" id="UP000184016">
    <property type="component" value="Unassembled WGS sequence"/>
</dbReference>
<proteinExistence type="predicted"/>
<dbReference type="AlphaFoldDB" id="A0A1M6PPL5"/>